<feature type="compositionally biased region" description="Low complexity" evidence="1">
    <location>
        <begin position="38"/>
        <end position="49"/>
    </location>
</feature>
<organism evidence="2 3">
    <name type="scientific">Trypanosoma rangeli</name>
    <dbReference type="NCBI Taxonomy" id="5698"/>
    <lineage>
        <taxon>Eukaryota</taxon>
        <taxon>Discoba</taxon>
        <taxon>Euglenozoa</taxon>
        <taxon>Kinetoplastea</taxon>
        <taxon>Metakinetoplastina</taxon>
        <taxon>Trypanosomatida</taxon>
        <taxon>Trypanosomatidae</taxon>
        <taxon>Trypanosoma</taxon>
        <taxon>Herpetosoma</taxon>
    </lineage>
</organism>
<reference evidence="2 3" key="1">
    <citation type="journal article" date="2018" name="BMC Genomics">
        <title>Genomic comparison of Trypanosoma conorhini and Trypanosoma rangeli to Trypanosoma cruzi strains of high and low virulence.</title>
        <authorList>
            <person name="Bradwell K.R."/>
            <person name="Koparde V.N."/>
            <person name="Matveyev A.V."/>
            <person name="Serrano M.G."/>
            <person name="Alves J.M."/>
            <person name="Parikh H."/>
            <person name="Huang B."/>
            <person name="Lee V."/>
            <person name="Espinosa-Alvarez O."/>
            <person name="Ortiz P.A."/>
            <person name="Costa-Martins A.G."/>
            <person name="Teixeira M.M."/>
            <person name="Buck G.A."/>
        </authorList>
    </citation>
    <scope>NUCLEOTIDE SEQUENCE [LARGE SCALE GENOMIC DNA]</scope>
    <source>
        <strain evidence="2 3">AM80</strain>
    </source>
</reference>
<proteinExistence type="predicted"/>
<evidence type="ECO:0000256" key="1">
    <source>
        <dbReference type="SAM" id="MobiDB-lite"/>
    </source>
</evidence>
<name>A0A422NZC1_TRYRA</name>
<dbReference type="OrthoDB" id="252673at2759"/>
<protein>
    <submittedName>
        <fullName evidence="2">Uncharacterized protein</fullName>
    </submittedName>
</protein>
<evidence type="ECO:0000313" key="3">
    <source>
        <dbReference type="Proteomes" id="UP000283634"/>
    </source>
</evidence>
<keyword evidence="3" id="KW-1185">Reference proteome</keyword>
<comment type="caution">
    <text evidence="2">The sequence shown here is derived from an EMBL/GenBank/DDBJ whole genome shotgun (WGS) entry which is preliminary data.</text>
</comment>
<dbReference type="VEuPathDB" id="TriTrypDB:TRSC58_05284"/>
<feature type="region of interest" description="Disordered" evidence="1">
    <location>
        <begin position="31"/>
        <end position="72"/>
    </location>
</feature>
<evidence type="ECO:0000313" key="2">
    <source>
        <dbReference type="EMBL" id="RNF10827.1"/>
    </source>
</evidence>
<dbReference type="OMA" id="FFAMYGD"/>
<dbReference type="RefSeq" id="XP_029241803.1">
    <property type="nucleotide sequence ID" value="XM_029378419.1"/>
</dbReference>
<dbReference type="EMBL" id="MKGL01000026">
    <property type="protein sequence ID" value="RNF10827.1"/>
    <property type="molecule type" value="Genomic_DNA"/>
</dbReference>
<sequence length="1327" mass="144245">MGGGRRTAAALVASTTFAAVRLRRILHLATQQQPRHCSSTTATTSSSSSRQKFHYRPHQLSGKGRGGANSGFEAYSTTTASSSAHLSLDLLAPPSTLTVDAAVEYMAALRGLHRSLGVTASSSRVRWQAREFLLRGMPSPNAKELQAIWTMTEGLACAIIVSCAYFEVSISECMYGAESIEFLQGIWHTRLQSSSTSLLMCTCDEAILLGRLTMAVLGLLTNRVLYVKVDDYELLSQLLCKTLLPAVMRVLRDDVIFPFPAAGEDGDRSELTAAQATAFTVLLSSLTKAAVTHWARTSGESEGIVLFGTPTDLPRLLEGAPHLPRAVQVTVPALPPAKLARGVYHYASGLTPSRVREAALPLLRFFTLTQCVPLFLAPHDTCVQYDGNNGSNGGDAQEAHTASLVKSITRVLQASLEHRTVFVSHQVANITSIYARILLFSPRAPGKVMGKDGTALVVASAPWLMFESLMMGLKRNILYHVGPLSPIAVMPQLCECVTLFARKYLFSDMAALLNALSKIFRVVCEYHSHMATRQPQRQQRVLLDKGDAVRPRFERRRTTASAVITNDASADAGHSSTTPLSPPPHLLLTDTFFVGNDDIAEIEGELEVLLDACVAVMERHLPASCDSRQVFVAKSSVPPLAAHLSSHDGGSMVVREETAVSLAGVGASQAKTLGGRSRRLKRTVSSRELVMIAEGVHALSWRPFMAFQERLLTLLSSHVGQMEATPSEYACLVRFVLRAPPVPPSVIFHSVGDRLKRLIHAEAVPAVSSKGEGHGDMQKSTEIIASSEEKEEEAAASGARVVIAAAHARSLCDNPLALYDACAVVFAFAQKLKKSALPLLHDLLVRCGQRVTLASESPQGLCNDSATSAALAMFVASATWVLHHTAPISPEDHALTFIAVSRDHAAHILDARTSEEASYAATGFLPFRELAYACMMLESSCDSRCGAPLTQLRRALREAYMACGSRCDSMEVAQFLADYLAIPSMAMSYGNSVTAPNASQEGAALLQLSPWMIDSLQLRQRVSSNTRLLLVMFTPFLGDGSDKVTRILHVTRLYCRTFATLVTTLRLLRAANAELLREDAVLEVVLRKVAQLTRRTALPLELFQFFELYGDCPQVVAACLSELLSEARCFGAVNAFVPIVQVNAAVRAVRRLQLRELRRRWFAAMTPLIVCAVSSSREPLDVVLELTECIGNDDPELLQSVLKSSASMQMIHQTFSYTVAGDVLLRLLLQLQSANTAHPTVRCLHAAARKLLQRSNIYIPLEQLAQAMLLPSLEGTTLGRRLKKLFVFRVTTLLGVTRSRATRCKGTARNKVCRGPTHHDGATLSLG</sequence>
<gene>
    <name evidence="2" type="ORF">TraAM80_01371</name>
</gene>
<dbReference type="GeneID" id="40325304"/>
<dbReference type="Proteomes" id="UP000283634">
    <property type="component" value="Unassembled WGS sequence"/>
</dbReference>
<accession>A0A422NZC1</accession>